<gene>
    <name evidence="1" type="ORF">PDESU_01209</name>
</gene>
<evidence type="ECO:0000313" key="1">
    <source>
        <dbReference type="EMBL" id="VGO12656.1"/>
    </source>
</evidence>
<keyword evidence="2" id="KW-1185">Reference proteome</keyword>
<dbReference type="AlphaFoldDB" id="A0A6C2TZR2"/>
<protein>
    <submittedName>
        <fullName evidence="1">Uncharacterized protein</fullName>
    </submittedName>
</protein>
<accession>A0A6C2TZR2</accession>
<organism evidence="1 2">
    <name type="scientific">Pontiella desulfatans</name>
    <dbReference type="NCBI Taxonomy" id="2750659"/>
    <lineage>
        <taxon>Bacteria</taxon>
        <taxon>Pseudomonadati</taxon>
        <taxon>Kiritimatiellota</taxon>
        <taxon>Kiritimatiellia</taxon>
        <taxon>Kiritimatiellales</taxon>
        <taxon>Pontiellaceae</taxon>
        <taxon>Pontiella</taxon>
    </lineage>
</organism>
<dbReference type="RefSeq" id="WP_136078301.1">
    <property type="nucleotide sequence ID" value="NZ_CAAHFG010000001.1"/>
</dbReference>
<proteinExistence type="predicted"/>
<name>A0A6C2TZR2_PONDE</name>
<reference evidence="1 2" key="1">
    <citation type="submission" date="2019-04" db="EMBL/GenBank/DDBJ databases">
        <authorList>
            <person name="Van Vliet M D."/>
        </authorList>
    </citation>
    <scope>NUCLEOTIDE SEQUENCE [LARGE SCALE GENOMIC DNA]</scope>
    <source>
        <strain evidence="1 2">F1</strain>
    </source>
</reference>
<dbReference type="Proteomes" id="UP000366872">
    <property type="component" value="Unassembled WGS sequence"/>
</dbReference>
<sequence>MAGNYNWYYPGYAPDQKLQKDAYGYHVETGRPAFEIIREIPAAKQPFGKPDGLYEKIFNDGNAREHDPMNFGADRMLLHGDHIDCLMKQLQARHTISYSVLNDIEFQETRVNSSLSQLNGLPVMAGRCSKQGIDLEKQLARLSQERHAEEIACWRDTNRLLGSIFDSWTGYADERRKKRLMDDDL</sequence>
<dbReference type="EMBL" id="CAAHFG010000001">
    <property type="protein sequence ID" value="VGO12656.1"/>
    <property type="molecule type" value="Genomic_DNA"/>
</dbReference>
<evidence type="ECO:0000313" key="2">
    <source>
        <dbReference type="Proteomes" id="UP000366872"/>
    </source>
</evidence>